<dbReference type="Proteomes" id="UP000188145">
    <property type="component" value="Chromosome"/>
</dbReference>
<gene>
    <name evidence="6" type="ORF">BW730_15200</name>
</gene>
<dbReference type="GO" id="GO:0006522">
    <property type="term" value="P:alanine metabolic process"/>
    <property type="evidence" value="ECO:0007669"/>
    <property type="project" value="InterPro"/>
</dbReference>
<dbReference type="GO" id="GO:0030170">
    <property type="term" value="F:pyridoxal phosphate binding"/>
    <property type="evidence" value="ECO:0007669"/>
    <property type="project" value="TreeGrafter"/>
</dbReference>
<feature type="domain" description="Alanine racemase N-terminal" evidence="5">
    <location>
        <begin position="17"/>
        <end position="205"/>
    </location>
</feature>
<dbReference type="Gene3D" id="2.40.37.10">
    <property type="entry name" value="Lyase, Ornithine Decarboxylase, Chain A, domain 1"/>
    <property type="match status" value="1"/>
</dbReference>
<dbReference type="InterPro" id="IPR000821">
    <property type="entry name" value="Ala_racemase"/>
</dbReference>
<evidence type="ECO:0000313" key="7">
    <source>
        <dbReference type="Proteomes" id="UP000188145"/>
    </source>
</evidence>
<keyword evidence="7" id="KW-1185">Reference proteome</keyword>
<dbReference type="PANTHER" id="PTHR30511:SF0">
    <property type="entry name" value="ALANINE RACEMASE, CATABOLIC-RELATED"/>
    <property type="match status" value="1"/>
</dbReference>
<dbReference type="EMBL" id="CP019606">
    <property type="protein sequence ID" value="AQP48649.1"/>
    <property type="molecule type" value="Genomic_DNA"/>
</dbReference>
<dbReference type="PRINTS" id="PR00992">
    <property type="entry name" value="ALARACEMASE"/>
</dbReference>
<dbReference type="GO" id="GO:0008784">
    <property type="term" value="F:alanine racemase activity"/>
    <property type="evidence" value="ECO:0007669"/>
    <property type="project" value="InterPro"/>
</dbReference>
<dbReference type="RefSeq" id="WP_077686994.1">
    <property type="nucleotide sequence ID" value="NZ_CP019606.1"/>
</dbReference>
<organism evidence="6 7">
    <name type="scientific">Tessaracoccus aquimaris</name>
    <dbReference type="NCBI Taxonomy" id="1332264"/>
    <lineage>
        <taxon>Bacteria</taxon>
        <taxon>Bacillati</taxon>
        <taxon>Actinomycetota</taxon>
        <taxon>Actinomycetes</taxon>
        <taxon>Propionibacteriales</taxon>
        <taxon>Propionibacteriaceae</taxon>
        <taxon>Tessaracoccus</taxon>
    </lineage>
</organism>
<dbReference type="SUPFAM" id="SSF51419">
    <property type="entry name" value="PLP-binding barrel"/>
    <property type="match status" value="1"/>
</dbReference>
<proteinExistence type="predicted"/>
<keyword evidence="3" id="KW-0413">Isomerase</keyword>
<evidence type="ECO:0000259" key="5">
    <source>
        <dbReference type="Pfam" id="PF01168"/>
    </source>
</evidence>
<dbReference type="InterPro" id="IPR001608">
    <property type="entry name" value="Ala_racemase_N"/>
</dbReference>
<dbReference type="OrthoDB" id="2986620at2"/>
<dbReference type="KEGG" id="tes:BW730_15200"/>
<evidence type="ECO:0000256" key="3">
    <source>
        <dbReference type="ARBA" id="ARBA00023235"/>
    </source>
</evidence>
<keyword evidence="2 4" id="KW-0663">Pyridoxal phosphate</keyword>
<evidence type="ECO:0000256" key="1">
    <source>
        <dbReference type="ARBA" id="ARBA00001933"/>
    </source>
</evidence>
<dbReference type="PANTHER" id="PTHR30511">
    <property type="entry name" value="ALANINE RACEMASE"/>
    <property type="match status" value="1"/>
</dbReference>
<reference evidence="7" key="1">
    <citation type="submission" date="2017-02" db="EMBL/GenBank/DDBJ databases">
        <title>Tessaracoccus aquaemaris sp. nov., isolated from the intestine of a Korean rockfish, Sebastes schlegelii, in a marine aquaculture pond.</title>
        <authorList>
            <person name="Tak E.J."/>
            <person name="Bae J.-W."/>
        </authorList>
    </citation>
    <scope>NUCLEOTIDE SEQUENCE [LARGE SCALE GENOMIC DNA]</scope>
    <source>
        <strain evidence="7">NSG39</strain>
    </source>
</reference>
<comment type="cofactor">
    <cofactor evidence="1 4">
        <name>pyridoxal 5'-phosphate</name>
        <dbReference type="ChEBI" id="CHEBI:597326"/>
    </cofactor>
</comment>
<dbReference type="AlphaFoldDB" id="A0A1Q2CRA6"/>
<feature type="modified residue" description="N6-(pyridoxal phosphate)lysine" evidence="4">
    <location>
        <position position="31"/>
    </location>
</feature>
<dbReference type="Gene3D" id="3.20.20.10">
    <property type="entry name" value="Alanine racemase"/>
    <property type="match status" value="1"/>
</dbReference>
<dbReference type="InterPro" id="IPR029066">
    <property type="entry name" value="PLP-binding_barrel"/>
</dbReference>
<sequence>MPLTLTIDDARWEKHQRDLLDQVPGLVPVAKGNGYGFGLELLADQARRLGLTTIAVGIAQEVDAVRAGGWDGDIVVLNPWRPFDAVATGQLGDPSVIVTVSRPEDLAALARDHAGTRVLVEIETAMHRHGLQPSQVNPADLDALRFEGWTIHLPANGSLSDARTLATAGLAVRTGPIWVSHLSASDYRALHDELDVETHMRVGTRLWLGDKGSYRTTATVLDVHPIKKGQPLGYHQHGAAKDGFILIISGGTAHGVALAAPVPQRTLRQRGVTVAQGILDATGRTLSPYEVGGKKRSFAEPPHMHSSMIFVPGPDPLARVGDEVPVTTRMTTVLTDEIHRA</sequence>
<accession>A0A1Q2CRA6</accession>
<dbReference type="STRING" id="1332264.BW730_15200"/>
<evidence type="ECO:0000256" key="2">
    <source>
        <dbReference type="ARBA" id="ARBA00022898"/>
    </source>
</evidence>
<protein>
    <submittedName>
        <fullName evidence="6">Alanine racemase</fullName>
    </submittedName>
</protein>
<name>A0A1Q2CRA6_9ACTN</name>
<dbReference type="Pfam" id="PF01168">
    <property type="entry name" value="Ala_racemase_N"/>
    <property type="match status" value="1"/>
</dbReference>
<evidence type="ECO:0000313" key="6">
    <source>
        <dbReference type="EMBL" id="AQP48649.1"/>
    </source>
</evidence>
<dbReference type="GO" id="GO:0005829">
    <property type="term" value="C:cytosol"/>
    <property type="evidence" value="ECO:0007669"/>
    <property type="project" value="TreeGrafter"/>
</dbReference>
<dbReference type="InterPro" id="IPR009006">
    <property type="entry name" value="Ala_racemase/Decarboxylase_C"/>
</dbReference>
<evidence type="ECO:0000256" key="4">
    <source>
        <dbReference type="PIRSR" id="PIRSR600821-50"/>
    </source>
</evidence>